<dbReference type="RefSeq" id="WP_221005152.1">
    <property type="nucleotide sequence ID" value="NZ_CP081150.1"/>
</dbReference>
<proteinExistence type="predicted"/>
<evidence type="ECO:0000313" key="3">
    <source>
        <dbReference type="Proteomes" id="UP000825679"/>
    </source>
</evidence>
<gene>
    <name evidence="2" type="ORF">K4H28_10480</name>
</gene>
<feature type="domain" description="DUF2249" evidence="1">
    <location>
        <begin position="10"/>
        <end position="78"/>
    </location>
</feature>
<reference evidence="2 3" key="1">
    <citation type="submission" date="2021-08" db="EMBL/GenBank/DDBJ databases">
        <title>complete genome sequencing of Deefgea sp. D25.</title>
        <authorList>
            <person name="Bae J.-W."/>
            <person name="Gim D.-H."/>
        </authorList>
    </citation>
    <scope>NUCLEOTIDE SEQUENCE [LARGE SCALE GENOMIC DNA]</scope>
    <source>
        <strain evidence="2 3">D25</strain>
    </source>
</reference>
<protein>
    <submittedName>
        <fullName evidence="2">DUF2249 domain-containing protein</fullName>
    </submittedName>
</protein>
<dbReference type="Pfam" id="PF10006">
    <property type="entry name" value="DUF2249"/>
    <property type="match status" value="1"/>
</dbReference>
<dbReference type="Proteomes" id="UP000825679">
    <property type="component" value="Chromosome"/>
</dbReference>
<dbReference type="InterPro" id="IPR018720">
    <property type="entry name" value="DUF2249"/>
</dbReference>
<accession>A0ABX8Z313</accession>
<dbReference type="EMBL" id="CP081150">
    <property type="protein sequence ID" value="QZA76750.1"/>
    <property type="molecule type" value="Genomic_DNA"/>
</dbReference>
<name>A0ABX8Z313_9NEIS</name>
<keyword evidence="3" id="KW-1185">Reference proteome</keyword>
<evidence type="ECO:0000259" key="1">
    <source>
        <dbReference type="Pfam" id="PF10006"/>
    </source>
</evidence>
<sequence>MHPTNRVQYIDVRTIAPIDRHALIFKTFEALKAGEAMELVNDHRPSPLQAQFAVRFAGAFTWQYLQDGPELWQVKIEKISDASTGAPCCGHCNG</sequence>
<organism evidence="2 3">
    <name type="scientific">Deefgea tanakiae</name>
    <dbReference type="NCBI Taxonomy" id="2865840"/>
    <lineage>
        <taxon>Bacteria</taxon>
        <taxon>Pseudomonadati</taxon>
        <taxon>Pseudomonadota</taxon>
        <taxon>Betaproteobacteria</taxon>
        <taxon>Neisseriales</taxon>
        <taxon>Chitinibacteraceae</taxon>
        <taxon>Deefgea</taxon>
    </lineage>
</organism>
<evidence type="ECO:0000313" key="2">
    <source>
        <dbReference type="EMBL" id="QZA76750.1"/>
    </source>
</evidence>